<evidence type="ECO:0000259" key="3">
    <source>
        <dbReference type="PROSITE" id="PS50883"/>
    </source>
</evidence>
<feature type="domain" description="EAL" evidence="3">
    <location>
        <begin position="1075"/>
        <end position="1329"/>
    </location>
</feature>
<dbReference type="Gene3D" id="3.30.70.270">
    <property type="match status" value="1"/>
</dbReference>
<dbReference type="Pfam" id="PF00563">
    <property type="entry name" value="EAL"/>
    <property type="match status" value="1"/>
</dbReference>
<dbReference type="NCBIfam" id="TIGR00254">
    <property type="entry name" value="GGDEF"/>
    <property type="match status" value="1"/>
</dbReference>
<dbReference type="SMART" id="SM00086">
    <property type="entry name" value="PAC"/>
    <property type="match status" value="3"/>
</dbReference>
<dbReference type="PROSITE" id="PS50883">
    <property type="entry name" value="EAL"/>
    <property type="match status" value="1"/>
</dbReference>
<comment type="caution">
    <text evidence="5">The sequence shown here is derived from an EMBL/GenBank/DDBJ whole genome shotgun (WGS) entry which is preliminary data.</text>
</comment>
<dbReference type="InterPro" id="IPR013655">
    <property type="entry name" value="PAS_fold_3"/>
</dbReference>
<dbReference type="Pfam" id="PF08448">
    <property type="entry name" value="PAS_4"/>
    <property type="match status" value="1"/>
</dbReference>
<dbReference type="CDD" id="cd01949">
    <property type="entry name" value="GGDEF"/>
    <property type="match status" value="1"/>
</dbReference>
<dbReference type="SUPFAM" id="SSF55785">
    <property type="entry name" value="PYP-like sensor domain (PAS domain)"/>
    <property type="match status" value="4"/>
</dbReference>
<dbReference type="InterPro" id="IPR000014">
    <property type="entry name" value="PAS"/>
</dbReference>
<dbReference type="SMART" id="SM00052">
    <property type="entry name" value="EAL"/>
    <property type="match status" value="1"/>
</dbReference>
<feature type="domain" description="GGDEF" evidence="4">
    <location>
        <begin position="933"/>
        <end position="1066"/>
    </location>
</feature>
<feature type="domain" description="PAC" evidence="2">
    <location>
        <begin position="849"/>
        <end position="901"/>
    </location>
</feature>
<protein>
    <submittedName>
        <fullName evidence="5">EAL domain-containing protein</fullName>
    </submittedName>
</protein>
<dbReference type="InterPro" id="IPR000160">
    <property type="entry name" value="GGDEF_dom"/>
</dbReference>
<dbReference type="SUPFAM" id="SSF55073">
    <property type="entry name" value="Nucleotide cyclase"/>
    <property type="match status" value="1"/>
</dbReference>
<accession>A0ABV1RMY2</accession>
<dbReference type="NCBIfam" id="TIGR00229">
    <property type="entry name" value="sensory_box"/>
    <property type="match status" value="1"/>
</dbReference>
<dbReference type="InterPro" id="IPR001610">
    <property type="entry name" value="PAC"/>
</dbReference>
<dbReference type="Pfam" id="PF08447">
    <property type="entry name" value="PAS_3"/>
    <property type="match status" value="2"/>
</dbReference>
<dbReference type="PANTHER" id="PTHR44757:SF2">
    <property type="entry name" value="BIOFILM ARCHITECTURE MAINTENANCE PROTEIN MBAA"/>
    <property type="match status" value="1"/>
</dbReference>
<keyword evidence="6" id="KW-1185">Reference proteome</keyword>
<organism evidence="5 6">
    <name type="scientific">Catenovulum sediminis</name>
    <dbReference type="NCBI Taxonomy" id="1740262"/>
    <lineage>
        <taxon>Bacteria</taxon>
        <taxon>Pseudomonadati</taxon>
        <taxon>Pseudomonadota</taxon>
        <taxon>Gammaproteobacteria</taxon>
        <taxon>Alteromonadales</taxon>
        <taxon>Alteromonadaceae</taxon>
        <taxon>Catenovulum</taxon>
    </lineage>
</organism>
<dbReference type="SMART" id="SM00091">
    <property type="entry name" value="PAS"/>
    <property type="match status" value="4"/>
</dbReference>
<name>A0ABV1RMY2_9ALTE</name>
<evidence type="ECO:0000259" key="4">
    <source>
        <dbReference type="PROSITE" id="PS50887"/>
    </source>
</evidence>
<dbReference type="RefSeq" id="WP_350403302.1">
    <property type="nucleotide sequence ID" value="NZ_JBELOE010000287.1"/>
</dbReference>
<reference evidence="5 6" key="1">
    <citation type="submission" date="2024-06" db="EMBL/GenBank/DDBJ databases">
        <authorList>
            <person name="Chen R.Y."/>
        </authorList>
    </citation>
    <scope>NUCLEOTIDE SEQUENCE [LARGE SCALE GENOMIC DNA]</scope>
    <source>
        <strain evidence="5 6">D2</strain>
    </source>
</reference>
<dbReference type="Gene3D" id="3.30.450.20">
    <property type="entry name" value="PAS domain"/>
    <property type="match status" value="4"/>
</dbReference>
<dbReference type="PROSITE" id="PS50887">
    <property type="entry name" value="GGDEF"/>
    <property type="match status" value="1"/>
</dbReference>
<dbReference type="PROSITE" id="PS50113">
    <property type="entry name" value="PAC"/>
    <property type="match status" value="1"/>
</dbReference>
<keyword evidence="1" id="KW-0812">Transmembrane</keyword>
<dbReference type="CDD" id="cd01948">
    <property type="entry name" value="EAL"/>
    <property type="match status" value="1"/>
</dbReference>
<sequence>MNRSFTQQYMQMLQAGSFTSSQAGFVQRLIHFVIPLAMLSNMTMLAFKQPDWSYLMLVILSGLCTYFMVKAHAVKLVTICLSLFIGMHWINGQTPLLILVSAVLSAFVGCAAQQYVKYWQKLKQKAERASASINLCEALLRTNQHCIKLLDLDGQLQVANADGLSLLKSGELAQGDWQLWLSQQAPEQRKDIKKAWLQAINEGYGEMSGPLNHGEKRGYWRIRMARLENHLQQSDSVLVVTQDISELVFARQKAETVNAELVAMLDSLNALFIAFDPKHSILFSNSKARSYMRTVKNSLNQNGGVASNLSDSLPEFIYVAVEQCLKQINDEQIQNTSIHIQEPTLGRWLDVEIWKKENGYNLFVTDIHERYLQQQQNKQALLVAELVQELESVGSWEYDISSRRISLSVQAQKILDVQPTRIANDFSLINCLLNPNDKIKLTQAFLKASQGEENVYVYAQVKHQSGDLMEVRFALRCLYAADSSPEKIIGSVQDITEQKARESYLKEAERMVRGIIDALPNQICVIDEQGTVINTNHCWQESARNAGADESLIGRGCNYLAVCHRSEEQGCSDAGEVGEGIRMVISGDRDEFQLEYSLPVNEELKWFNIRVAPLGSNSQKLKLFVISHEDVTAMKTLVLESECQREQLSMVLEATEDGIWDWQLETGSTYYSPNFFALLGLAPQPMPNFSQWLSQSVAIAQRDDVMCQLSQHIEQHNAQFDIDCKLQKGNGEYHWFRLRGRGQFNDNVLVRFVGTLMDIGDYQHLLEQLGEKERQFQDLAERIPDVFWDYDLETSRFRYVSPAFEQIWQVPLSEIEQADFGYWINSLLTEDRERVKALFDNIIVSGNSGFVEYRILTGKGDIRWISTRCFVVKDEDGQVLRMVGTSRDVTQSKLTLKKLKEATELDSLTGLPNRSTFMTLLQEKIKQDPQMHQRFALVFIDIDRLMTLNDSVGHEIGDQLLQHIAGRLLERSHKEGTLARIGGDEFAMTIPMEDSHLNLTAMLSDMVASFNTPFLVEQHSLFISASIGAAIYPRDGITSIELMRNADFALNDAKHNGGGGYRICPHTVPELSSVIGHLESELRLALDENQFELFYQVKVSAGSGTPLGCEALLRWRHPQHGIVPPLSFISRLENSGLIIPVGEHVLLMGLRQLKNWHQQGYTDMKMALNISPRQLLEPGFVQIVEKALTINQVDSQSVELELTESALVSDPELAADVLSQLKRLGISIAIDDFGTGYSSLSYLHMIKPDIVKIDKSFVENIEKDEEACKLLDAVISLCQRLNIETVAEGVELECQWDLLRKIGCQTLQGYLFSKPLQAEDFTREVLAVSQQAQQKCN</sequence>
<evidence type="ECO:0000313" key="5">
    <source>
        <dbReference type="EMBL" id="MER2494298.1"/>
    </source>
</evidence>
<dbReference type="InterPro" id="IPR052155">
    <property type="entry name" value="Biofilm_reg_signaling"/>
</dbReference>
<feature type="transmembrane region" description="Helical" evidence="1">
    <location>
        <begin position="29"/>
        <end position="46"/>
    </location>
</feature>
<dbReference type="InterPro" id="IPR001633">
    <property type="entry name" value="EAL_dom"/>
</dbReference>
<dbReference type="EMBL" id="JBELOE010000287">
    <property type="protein sequence ID" value="MER2494298.1"/>
    <property type="molecule type" value="Genomic_DNA"/>
</dbReference>
<evidence type="ECO:0000256" key="1">
    <source>
        <dbReference type="SAM" id="Phobius"/>
    </source>
</evidence>
<dbReference type="InterPro" id="IPR013656">
    <property type="entry name" value="PAS_4"/>
</dbReference>
<evidence type="ECO:0000313" key="6">
    <source>
        <dbReference type="Proteomes" id="UP001467690"/>
    </source>
</evidence>
<keyword evidence="1" id="KW-0472">Membrane</keyword>
<proteinExistence type="predicted"/>
<gene>
    <name evidence="5" type="ORF">ABS311_20690</name>
</gene>
<evidence type="ECO:0000259" key="2">
    <source>
        <dbReference type="PROSITE" id="PS50113"/>
    </source>
</evidence>
<feature type="transmembrane region" description="Helical" evidence="1">
    <location>
        <begin position="96"/>
        <end position="116"/>
    </location>
</feature>
<dbReference type="InterPro" id="IPR029787">
    <property type="entry name" value="Nucleotide_cyclase"/>
</dbReference>
<dbReference type="InterPro" id="IPR000700">
    <property type="entry name" value="PAS-assoc_C"/>
</dbReference>
<dbReference type="SUPFAM" id="SSF141868">
    <property type="entry name" value="EAL domain-like"/>
    <property type="match status" value="1"/>
</dbReference>
<dbReference type="Gene3D" id="3.20.20.450">
    <property type="entry name" value="EAL domain"/>
    <property type="match status" value="1"/>
</dbReference>
<dbReference type="InterPro" id="IPR035965">
    <property type="entry name" value="PAS-like_dom_sf"/>
</dbReference>
<dbReference type="Pfam" id="PF00990">
    <property type="entry name" value="GGDEF"/>
    <property type="match status" value="1"/>
</dbReference>
<dbReference type="CDD" id="cd00130">
    <property type="entry name" value="PAS"/>
    <property type="match status" value="2"/>
</dbReference>
<keyword evidence="1" id="KW-1133">Transmembrane helix</keyword>
<dbReference type="PANTHER" id="PTHR44757">
    <property type="entry name" value="DIGUANYLATE CYCLASE DGCP"/>
    <property type="match status" value="1"/>
</dbReference>
<dbReference type="InterPro" id="IPR043128">
    <property type="entry name" value="Rev_trsase/Diguanyl_cyclase"/>
</dbReference>
<feature type="transmembrane region" description="Helical" evidence="1">
    <location>
        <begin position="52"/>
        <end position="69"/>
    </location>
</feature>
<dbReference type="InterPro" id="IPR035919">
    <property type="entry name" value="EAL_sf"/>
</dbReference>
<dbReference type="Proteomes" id="UP001467690">
    <property type="component" value="Unassembled WGS sequence"/>
</dbReference>
<dbReference type="SMART" id="SM00267">
    <property type="entry name" value="GGDEF"/>
    <property type="match status" value="1"/>
</dbReference>